<reference evidence="2 3" key="1">
    <citation type="submission" date="2017-05" db="EMBL/GenBank/DDBJ databases">
        <title>Biotechnological potential of actinobacteria isolated from South African environments.</title>
        <authorList>
            <person name="Le Roes-Hill M."/>
            <person name="Prins A."/>
            <person name="Durrell K.A."/>
        </authorList>
    </citation>
    <scope>NUCLEOTIDE SEQUENCE [LARGE SCALE GENOMIC DNA]</scope>
    <source>
        <strain evidence="2">M26</strain>
    </source>
</reference>
<proteinExistence type="predicted"/>
<dbReference type="GO" id="GO:0003677">
    <property type="term" value="F:DNA binding"/>
    <property type="evidence" value="ECO:0007669"/>
    <property type="project" value="InterPro"/>
</dbReference>
<dbReference type="RefSeq" id="WP_086570392.1">
    <property type="nucleotide sequence ID" value="NZ_NGFP01000031.1"/>
</dbReference>
<dbReference type="InterPro" id="IPR010093">
    <property type="entry name" value="SinI_DNA-bd"/>
</dbReference>
<evidence type="ECO:0000259" key="1">
    <source>
        <dbReference type="Pfam" id="PF12728"/>
    </source>
</evidence>
<dbReference type="InterPro" id="IPR009061">
    <property type="entry name" value="DNA-bd_dom_put_sf"/>
</dbReference>
<sequence>MDDEQLLTVDEAAARLRVSRWTLYCLIRSNELRSLKIRRRRLIPADAVTECIHNLMEAA</sequence>
<keyword evidence="3" id="KW-1185">Reference proteome</keyword>
<evidence type="ECO:0000313" key="2">
    <source>
        <dbReference type="EMBL" id="OUC97768.1"/>
    </source>
</evidence>
<dbReference type="InterPro" id="IPR041657">
    <property type="entry name" value="HTH_17"/>
</dbReference>
<dbReference type="Pfam" id="PF12728">
    <property type="entry name" value="HTH_17"/>
    <property type="match status" value="1"/>
</dbReference>
<evidence type="ECO:0000313" key="3">
    <source>
        <dbReference type="Proteomes" id="UP000194761"/>
    </source>
</evidence>
<accession>A0A243RRT8</accession>
<dbReference type="AlphaFoldDB" id="A0A243RRT8"/>
<dbReference type="Proteomes" id="UP000194761">
    <property type="component" value="Unassembled WGS sequence"/>
</dbReference>
<feature type="domain" description="Helix-turn-helix" evidence="1">
    <location>
        <begin position="6"/>
        <end position="50"/>
    </location>
</feature>
<gene>
    <name evidence="2" type="ORF">CA984_09585</name>
</gene>
<organism evidence="2 3">
    <name type="scientific">Streptosporangium minutum</name>
    <dbReference type="NCBI Taxonomy" id="569862"/>
    <lineage>
        <taxon>Bacteria</taxon>
        <taxon>Bacillati</taxon>
        <taxon>Actinomycetota</taxon>
        <taxon>Actinomycetes</taxon>
        <taxon>Streptosporangiales</taxon>
        <taxon>Streptosporangiaceae</taxon>
        <taxon>Streptosporangium</taxon>
    </lineage>
</organism>
<dbReference type="NCBIfam" id="TIGR01764">
    <property type="entry name" value="excise"/>
    <property type="match status" value="1"/>
</dbReference>
<dbReference type="SUPFAM" id="SSF46955">
    <property type="entry name" value="Putative DNA-binding domain"/>
    <property type="match status" value="1"/>
</dbReference>
<comment type="caution">
    <text evidence="2">The sequence shown here is derived from an EMBL/GenBank/DDBJ whole genome shotgun (WGS) entry which is preliminary data.</text>
</comment>
<name>A0A243RRT8_9ACTN</name>
<dbReference type="EMBL" id="NGFP01000031">
    <property type="protein sequence ID" value="OUC97768.1"/>
    <property type="molecule type" value="Genomic_DNA"/>
</dbReference>
<protein>
    <submittedName>
        <fullName evidence="2">Helix-turn-helix domain-containing protein</fullName>
    </submittedName>
</protein>